<dbReference type="SMART" id="SM00478">
    <property type="entry name" value="ENDO3c"/>
    <property type="match status" value="1"/>
</dbReference>
<dbReference type="OrthoDB" id="9802365at2"/>
<evidence type="ECO:0000313" key="16">
    <source>
        <dbReference type="EMBL" id="RFM25903.1"/>
    </source>
</evidence>
<dbReference type="InterPro" id="IPR044298">
    <property type="entry name" value="MIG/MutY"/>
</dbReference>
<dbReference type="CDD" id="cd03431">
    <property type="entry name" value="NUDIX_DNA_Glycosylase_C-MutY"/>
    <property type="match status" value="1"/>
</dbReference>
<dbReference type="GO" id="GO:0035485">
    <property type="term" value="F:adenine/guanine mispair binding"/>
    <property type="evidence" value="ECO:0007669"/>
    <property type="project" value="TreeGrafter"/>
</dbReference>
<keyword evidence="11" id="KW-0411">Iron-sulfur</keyword>
<evidence type="ECO:0000256" key="4">
    <source>
        <dbReference type="ARBA" id="ARBA00012045"/>
    </source>
</evidence>
<evidence type="ECO:0000256" key="11">
    <source>
        <dbReference type="ARBA" id="ARBA00023014"/>
    </source>
</evidence>
<reference evidence="16 17" key="1">
    <citation type="submission" date="2018-08" db="EMBL/GenBank/DDBJ databases">
        <title>Chitinophagaceae sp. K23C18032701, a novel bacterium isolated from forest soil.</title>
        <authorList>
            <person name="Wang C."/>
        </authorList>
    </citation>
    <scope>NUCLEOTIDE SEQUENCE [LARGE SCALE GENOMIC DNA]</scope>
    <source>
        <strain evidence="16 17">K23C18032701</strain>
    </source>
</reference>
<comment type="function">
    <text evidence="2">Adenine glycosylase active on G-A mispairs. MutY also corrects error-prone DNA synthesis past GO lesions which are due to the oxidatively damaged form of guanine: 7,8-dihydro-8-oxoguanine (8-oxo-dGTP).</text>
</comment>
<evidence type="ECO:0000256" key="8">
    <source>
        <dbReference type="ARBA" id="ARBA00022763"/>
    </source>
</evidence>
<keyword evidence="10 14" id="KW-0408">Iron</keyword>
<dbReference type="Gene3D" id="3.90.79.10">
    <property type="entry name" value="Nucleoside Triphosphate Pyrophosphohydrolase"/>
    <property type="match status" value="1"/>
</dbReference>
<dbReference type="NCBIfam" id="TIGR01084">
    <property type="entry name" value="mutY"/>
    <property type="match status" value="1"/>
</dbReference>
<keyword evidence="8 14" id="KW-0227">DNA damage</keyword>
<comment type="caution">
    <text evidence="16">The sequence shown here is derived from an EMBL/GenBank/DDBJ whole genome shotgun (WGS) entry which is preliminary data.</text>
</comment>
<dbReference type="InterPro" id="IPR023170">
    <property type="entry name" value="HhH_base_excis_C"/>
</dbReference>
<evidence type="ECO:0000256" key="9">
    <source>
        <dbReference type="ARBA" id="ARBA00022801"/>
    </source>
</evidence>
<dbReference type="GO" id="GO:0006284">
    <property type="term" value="P:base-excision repair"/>
    <property type="evidence" value="ECO:0007669"/>
    <property type="project" value="UniProtKB-UniRule"/>
</dbReference>
<dbReference type="SUPFAM" id="SSF55811">
    <property type="entry name" value="Nudix"/>
    <property type="match status" value="1"/>
</dbReference>
<dbReference type="Pfam" id="PF14815">
    <property type="entry name" value="NUDIX_4"/>
    <property type="match status" value="1"/>
</dbReference>
<dbReference type="Proteomes" id="UP000261284">
    <property type="component" value="Unassembled WGS sequence"/>
</dbReference>
<dbReference type="GO" id="GO:0051539">
    <property type="term" value="F:4 iron, 4 sulfur cluster binding"/>
    <property type="evidence" value="ECO:0007669"/>
    <property type="project" value="UniProtKB-UniRule"/>
</dbReference>
<keyword evidence="6" id="KW-0004">4Fe-4S</keyword>
<comment type="similarity">
    <text evidence="3 14">Belongs to the Nth/MutY family.</text>
</comment>
<name>A0A3E1ND67_9BACT</name>
<dbReference type="EMBL" id="QTJU01000013">
    <property type="protein sequence ID" value="RFM25903.1"/>
    <property type="molecule type" value="Genomic_DNA"/>
</dbReference>
<gene>
    <name evidence="16" type="primary">mutY</name>
    <name evidence="16" type="ORF">DXN05_22550</name>
</gene>
<evidence type="ECO:0000259" key="15">
    <source>
        <dbReference type="SMART" id="SM00478"/>
    </source>
</evidence>
<dbReference type="InterPro" id="IPR011257">
    <property type="entry name" value="DNA_glycosylase"/>
</dbReference>
<keyword evidence="12" id="KW-0234">DNA repair</keyword>
<evidence type="ECO:0000256" key="5">
    <source>
        <dbReference type="ARBA" id="ARBA00022023"/>
    </source>
</evidence>
<keyword evidence="7" id="KW-0479">Metal-binding</keyword>
<dbReference type="AlphaFoldDB" id="A0A3E1ND67"/>
<evidence type="ECO:0000256" key="3">
    <source>
        <dbReference type="ARBA" id="ARBA00008343"/>
    </source>
</evidence>
<evidence type="ECO:0000313" key="17">
    <source>
        <dbReference type="Proteomes" id="UP000261284"/>
    </source>
</evidence>
<dbReference type="InterPro" id="IPR005760">
    <property type="entry name" value="A/G_AdeGlyc_MutY"/>
</dbReference>
<evidence type="ECO:0000256" key="13">
    <source>
        <dbReference type="ARBA" id="ARBA00023295"/>
    </source>
</evidence>
<feature type="domain" description="HhH-GPD" evidence="15">
    <location>
        <begin position="18"/>
        <end position="169"/>
    </location>
</feature>
<dbReference type="GO" id="GO:0046872">
    <property type="term" value="F:metal ion binding"/>
    <property type="evidence" value="ECO:0007669"/>
    <property type="project" value="UniProtKB-UniRule"/>
</dbReference>
<dbReference type="GO" id="GO:0006298">
    <property type="term" value="P:mismatch repair"/>
    <property type="evidence" value="ECO:0007669"/>
    <property type="project" value="TreeGrafter"/>
</dbReference>
<evidence type="ECO:0000256" key="12">
    <source>
        <dbReference type="ARBA" id="ARBA00023204"/>
    </source>
</evidence>
<organism evidence="16 17">
    <name type="scientific">Deminuibacter soli</name>
    <dbReference type="NCBI Taxonomy" id="2291815"/>
    <lineage>
        <taxon>Bacteria</taxon>
        <taxon>Pseudomonadati</taxon>
        <taxon>Bacteroidota</taxon>
        <taxon>Chitinophagia</taxon>
        <taxon>Chitinophagales</taxon>
        <taxon>Chitinophagaceae</taxon>
        <taxon>Deminuibacter</taxon>
    </lineage>
</organism>
<dbReference type="Gene3D" id="1.10.1670.10">
    <property type="entry name" value="Helix-hairpin-Helix base-excision DNA repair enzymes (C-terminal)"/>
    <property type="match status" value="1"/>
</dbReference>
<dbReference type="GO" id="GO:0000701">
    <property type="term" value="F:purine-specific mismatch base pair DNA N-glycosylase activity"/>
    <property type="evidence" value="ECO:0007669"/>
    <property type="project" value="UniProtKB-EC"/>
</dbReference>
<dbReference type="Gene3D" id="1.10.340.30">
    <property type="entry name" value="Hypothetical protein, domain 2"/>
    <property type="match status" value="1"/>
</dbReference>
<keyword evidence="9" id="KW-0378">Hydrolase</keyword>
<comment type="cofactor">
    <cofactor evidence="14">
        <name>[4Fe-4S] cluster</name>
        <dbReference type="ChEBI" id="CHEBI:49883"/>
    </cofactor>
    <text evidence="14">Binds 1 [4Fe-4S] cluster.</text>
</comment>
<keyword evidence="13 14" id="KW-0326">Glycosidase</keyword>
<accession>A0A3E1ND67</accession>
<proteinExistence type="inferred from homology"/>
<sequence length="337" mass="38301">MPWKGEKNPYKIWLSEVILQQTRVEQGWSYYEKFISNYPTIQQLAAAPDETVFKLWEGLGYYNRCKNLLFTARDIVQNRNGIFPSTYGEIVELKGIGPYTAAAISSFAFNLPHAVVDGNVFRVLSRLFGISTPIDSTAGKKEFTGLAQLVLSKEQPALYNQAIMDFGATVCKPALPLCNHCPLQQQCIAYKEGRVNALPVKEKVLQKKTRWFTYFILVAGDKVLVHKRGAKDIWENLFEFYLLESDDKIIWDKATAQTWLHEQFGKNATAVNHISPLLAQQLTHQTIKAWFIAATLAKVPANLQHYTWHPVKNLPVLAFPKVINTYLQTGAFQQSLF</sequence>
<evidence type="ECO:0000256" key="1">
    <source>
        <dbReference type="ARBA" id="ARBA00000843"/>
    </source>
</evidence>
<evidence type="ECO:0000256" key="14">
    <source>
        <dbReference type="RuleBase" id="RU365096"/>
    </source>
</evidence>
<dbReference type="GO" id="GO:0032357">
    <property type="term" value="F:oxidized purine DNA binding"/>
    <property type="evidence" value="ECO:0007669"/>
    <property type="project" value="TreeGrafter"/>
</dbReference>
<dbReference type="GO" id="GO:0034039">
    <property type="term" value="F:8-oxo-7,8-dihydroguanine DNA N-glycosylase activity"/>
    <property type="evidence" value="ECO:0007669"/>
    <property type="project" value="TreeGrafter"/>
</dbReference>
<evidence type="ECO:0000256" key="2">
    <source>
        <dbReference type="ARBA" id="ARBA00002933"/>
    </source>
</evidence>
<evidence type="ECO:0000256" key="7">
    <source>
        <dbReference type="ARBA" id="ARBA00022723"/>
    </source>
</evidence>
<dbReference type="CDD" id="cd00056">
    <property type="entry name" value="ENDO3c"/>
    <property type="match status" value="1"/>
</dbReference>
<keyword evidence="17" id="KW-1185">Reference proteome</keyword>
<dbReference type="EC" id="3.2.2.31" evidence="4 14"/>
<protein>
    <recommendedName>
        <fullName evidence="5 14">Adenine DNA glycosylase</fullName>
        <ecNumber evidence="4 14">3.2.2.31</ecNumber>
    </recommendedName>
</protein>
<dbReference type="InterPro" id="IPR003265">
    <property type="entry name" value="HhH-GPD_domain"/>
</dbReference>
<dbReference type="SUPFAM" id="SSF48150">
    <property type="entry name" value="DNA-glycosylase"/>
    <property type="match status" value="1"/>
</dbReference>
<dbReference type="PANTHER" id="PTHR42944:SF1">
    <property type="entry name" value="ADENINE DNA GLYCOSYLASE"/>
    <property type="match status" value="1"/>
</dbReference>
<dbReference type="InterPro" id="IPR029119">
    <property type="entry name" value="MutY_C"/>
</dbReference>
<dbReference type="InterPro" id="IPR015797">
    <property type="entry name" value="NUDIX_hydrolase-like_dom_sf"/>
</dbReference>
<comment type="catalytic activity">
    <reaction evidence="1 14">
        <text>Hydrolyzes free adenine bases from 7,8-dihydro-8-oxoguanine:adenine mismatched double-stranded DNA, leaving an apurinic site.</text>
        <dbReference type="EC" id="3.2.2.31"/>
    </reaction>
</comment>
<dbReference type="Pfam" id="PF00730">
    <property type="entry name" value="HhH-GPD"/>
    <property type="match status" value="1"/>
</dbReference>
<evidence type="ECO:0000256" key="10">
    <source>
        <dbReference type="ARBA" id="ARBA00023004"/>
    </source>
</evidence>
<dbReference type="PANTHER" id="PTHR42944">
    <property type="entry name" value="ADENINE DNA GLYCOSYLASE"/>
    <property type="match status" value="1"/>
</dbReference>
<evidence type="ECO:0000256" key="6">
    <source>
        <dbReference type="ARBA" id="ARBA00022485"/>
    </source>
</evidence>